<dbReference type="PROSITE" id="PS00211">
    <property type="entry name" value="ABC_TRANSPORTER_1"/>
    <property type="match status" value="1"/>
</dbReference>
<dbReference type="InterPro" id="IPR003593">
    <property type="entry name" value="AAA+_ATPase"/>
</dbReference>
<feature type="domain" description="ABC transporter" evidence="5">
    <location>
        <begin position="2"/>
        <end position="214"/>
    </location>
</feature>
<dbReference type="AlphaFoldDB" id="A0A9D1EGH5"/>
<dbReference type="EMBL" id="DVHN01000156">
    <property type="protein sequence ID" value="HIR89606.1"/>
    <property type="molecule type" value="Genomic_DNA"/>
</dbReference>
<evidence type="ECO:0000256" key="2">
    <source>
        <dbReference type="ARBA" id="ARBA00022448"/>
    </source>
</evidence>
<comment type="caution">
    <text evidence="6">The sequence shown here is derived from an EMBL/GenBank/DDBJ whole genome shotgun (WGS) entry which is preliminary data.</text>
</comment>
<dbReference type="PANTHER" id="PTHR43335">
    <property type="entry name" value="ABC TRANSPORTER, ATP-BINDING PROTEIN"/>
    <property type="match status" value="1"/>
</dbReference>
<dbReference type="Pfam" id="PF00005">
    <property type="entry name" value="ABC_tran"/>
    <property type="match status" value="1"/>
</dbReference>
<reference evidence="6" key="1">
    <citation type="submission" date="2020-10" db="EMBL/GenBank/DDBJ databases">
        <authorList>
            <person name="Gilroy R."/>
        </authorList>
    </citation>
    <scope>NUCLEOTIDE SEQUENCE</scope>
    <source>
        <strain evidence="6">ChiW13-3771</strain>
    </source>
</reference>
<accession>A0A9D1EGH5</accession>
<dbReference type="InterPro" id="IPR017871">
    <property type="entry name" value="ABC_transporter-like_CS"/>
</dbReference>
<dbReference type="InterPro" id="IPR003439">
    <property type="entry name" value="ABC_transporter-like_ATP-bd"/>
</dbReference>
<keyword evidence="4 6" id="KW-0067">ATP-binding</keyword>
<keyword evidence="3" id="KW-0547">Nucleotide-binding</keyword>
<name>A0A9D1EGH5_9FIRM</name>
<evidence type="ECO:0000256" key="4">
    <source>
        <dbReference type="ARBA" id="ARBA00022840"/>
    </source>
</evidence>
<dbReference type="SMART" id="SM00382">
    <property type="entry name" value="AAA"/>
    <property type="match status" value="1"/>
</dbReference>
<protein>
    <submittedName>
        <fullName evidence="6">ATP-binding cassette domain-containing protein</fullName>
    </submittedName>
</protein>
<dbReference type="PROSITE" id="PS50893">
    <property type="entry name" value="ABC_TRANSPORTER_2"/>
    <property type="match status" value="1"/>
</dbReference>
<comment type="similarity">
    <text evidence="1">Belongs to the ABC transporter superfamily.</text>
</comment>
<gene>
    <name evidence="6" type="ORF">IAC96_11725</name>
</gene>
<evidence type="ECO:0000313" key="6">
    <source>
        <dbReference type="EMBL" id="HIR89606.1"/>
    </source>
</evidence>
<dbReference type="PANTHER" id="PTHR43335:SF4">
    <property type="entry name" value="ABC TRANSPORTER, ATP-BINDING PROTEIN"/>
    <property type="match status" value="1"/>
</dbReference>
<dbReference type="InterPro" id="IPR027417">
    <property type="entry name" value="P-loop_NTPase"/>
</dbReference>
<evidence type="ECO:0000256" key="3">
    <source>
        <dbReference type="ARBA" id="ARBA00022741"/>
    </source>
</evidence>
<dbReference type="Gene3D" id="3.40.50.300">
    <property type="entry name" value="P-loop containing nucleotide triphosphate hydrolases"/>
    <property type="match status" value="1"/>
</dbReference>
<evidence type="ECO:0000313" key="7">
    <source>
        <dbReference type="Proteomes" id="UP000824201"/>
    </source>
</evidence>
<keyword evidence="2" id="KW-0813">Transport</keyword>
<proteinExistence type="inferred from homology"/>
<sequence length="214" mass="24012">MIRIENIRKQFGDTVVLDDINMELKEGNIYGFVGRNGSGKTMLMKCICGFVLPTSGTIFVNNKIVGKEIDIPDDIGIIIENPGFLPNYSGFKNLQLLAMIQNKIGKKEIKQAIQMVGLDPDSKKHVGKYSLGMRQRLGLAQALMENPKILLLDEPMNGLDNEGVEEIRSLLLKLKKEGKLIIIASHTKEDIRLLCDQVFYMDHGKIIQIERKSA</sequence>
<dbReference type="SUPFAM" id="SSF52540">
    <property type="entry name" value="P-loop containing nucleoside triphosphate hydrolases"/>
    <property type="match status" value="1"/>
</dbReference>
<evidence type="ECO:0000259" key="5">
    <source>
        <dbReference type="PROSITE" id="PS50893"/>
    </source>
</evidence>
<reference evidence="6" key="2">
    <citation type="journal article" date="2021" name="PeerJ">
        <title>Extensive microbial diversity within the chicken gut microbiome revealed by metagenomics and culture.</title>
        <authorList>
            <person name="Gilroy R."/>
            <person name="Ravi A."/>
            <person name="Getino M."/>
            <person name="Pursley I."/>
            <person name="Horton D.L."/>
            <person name="Alikhan N.F."/>
            <person name="Baker D."/>
            <person name="Gharbi K."/>
            <person name="Hall N."/>
            <person name="Watson M."/>
            <person name="Adriaenssens E.M."/>
            <person name="Foster-Nyarko E."/>
            <person name="Jarju S."/>
            <person name="Secka A."/>
            <person name="Antonio M."/>
            <person name="Oren A."/>
            <person name="Chaudhuri R.R."/>
            <person name="La Ragione R."/>
            <person name="Hildebrand F."/>
            <person name="Pallen M.J."/>
        </authorList>
    </citation>
    <scope>NUCLEOTIDE SEQUENCE</scope>
    <source>
        <strain evidence="6">ChiW13-3771</strain>
    </source>
</reference>
<organism evidence="6 7">
    <name type="scientific">Candidatus Fimimorpha faecalis</name>
    <dbReference type="NCBI Taxonomy" id="2840824"/>
    <lineage>
        <taxon>Bacteria</taxon>
        <taxon>Bacillati</taxon>
        <taxon>Bacillota</taxon>
        <taxon>Clostridia</taxon>
        <taxon>Eubacteriales</taxon>
        <taxon>Candidatus Fimimorpha</taxon>
    </lineage>
</organism>
<dbReference type="GO" id="GO:0005524">
    <property type="term" value="F:ATP binding"/>
    <property type="evidence" value="ECO:0007669"/>
    <property type="project" value="UniProtKB-KW"/>
</dbReference>
<dbReference type="GO" id="GO:0016887">
    <property type="term" value="F:ATP hydrolysis activity"/>
    <property type="evidence" value="ECO:0007669"/>
    <property type="project" value="InterPro"/>
</dbReference>
<evidence type="ECO:0000256" key="1">
    <source>
        <dbReference type="ARBA" id="ARBA00005417"/>
    </source>
</evidence>
<dbReference type="Proteomes" id="UP000824201">
    <property type="component" value="Unassembled WGS sequence"/>
</dbReference>